<evidence type="ECO:0000313" key="2">
    <source>
        <dbReference type="EMBL" id="DAA03563.1"/>
    </source>
</evidence>
<feature type="region of interest" description="Disordered" evidence="1">
    <location>
        <begin position="55"/>
        <end position="79"/>
    </location>
</feature>
<evidence type="ECO:0000256" key="1">
    <source>
        <dbReference type="SAM" id="MobiDB-lite"/>
    </source>
</evidence>
<organism evidence="2">
    <name type="scientific">Drosophila melanogaster</name>
    <name type="common">Fruit fly</name>
    <dbReference type="NCBI Taxonomy" id="7227"/>
    <lineage>
        <taxon>Eukaryota</taxon>
        <taxon>Metazoa</taxon>
        <taxon>Ecdysozoa</taxon>
        <taxon>Arthropoda</taxon>
        <taxon>Hexapoda</taxon>
        <taxon>Insecta</taxon>
        <taxon>Pterygota</taxon>
        <taxon>Neoptera</taxon>
        <taxon>Endopterygota</taxon>
        <taxon>Diptera</taxon>
        <taxon>Brachycera</taxon>
        <taxon>Muscomorpha</taxon>
        <taxon>Ephydroidea</taxon>
        <taxon>Drosophilidae</taxon>
        <taxon>Drosophila</taxon>
        <taxon>Sophophora</taxon>
    </lineage>
</organism>
<dbReference type="EMBL" id="BK003364">
    <property type="protein sequence ID" value="DAA03563.1"/>
    <property type="molecule type" value="Genomic_DNA"/>
</dbReference>
<sequence>MQEVGGDEVLALESRRRWEDKHLSTFCNLYRSTCLALSLDRFHFAQTASRETFAPVSNDQKAEARSLQVRPQLPRRRTM</sequence>
<dbReference type="AlphaFoldDB" id="Q6IHQ2"/>
<name>Q6IHQ2_DROME</name>
<protein>
    <submittedName>
        <fullName evidence="2">HDC01715</fullName>
    </submittedName>
</protein>
<accession>Q6IHQ2</accession>
<reference evidence="2" key="1">
    <citation type="journal article" date="2003" name="Genome Biol.">
        <title>An integrated gene annotation and transcriptional profiling approach towards the full gene content of the Drosophila genome.</title>
        <authorList>
            <person name="Hild M."/>
            <person name="Beckmann B."/>
            <person name="Haas S.A."/>
            <person name="Koch B."/>
            <person name="Solovyev V."/>
            <person name="Busold C."/>
            <person name="Fellenberg K."/>
            <person name="Boutros M."/>
            <person name="Vingron M."/>
            <person name="Sauer F."/>
            <person name="Hoheisel J.D."/>
            <person name="Paro R."/>
        </authorList>
    </citation>
    <scope>NUCLEOTIDE SEQUENCE</scope>
</reference>
<proteinExistence type="predicted"/>
<gene>
    <name evidence="2" type="ORF">HDC01715</name>
</gene>